<gene>
    <name evidence="2" type="ORF">HLY00_5203</name>
</gene>
<comment type="caution">
    <text evidence="2">The sequence shown here is derived from an EMBL/GenBank/DDBJ whole genome shotgun (WGS) entry which is preliminary data.</text>
</comment>
<proteinExistence type="predicted"/>
<evidence type="ECO:0000313" key="3">
    <source>
        <dbReference type="Proteomes" id="UP000570517"/>
    </source>
</evidence>
<feature type="compositionally biased region" description="Pro residues" evidence="1">
    <location>
        <begin position="177"/>
        <end position="193"/>
    </location>
</feature>
<name>A0A850PSB9_9MYCO</name>
<dbReference type="Proteomes" id="UP000570517">
    <property type="component" value="Unassembled WGS sequence"/>
</dbReference>
<organism evidence="2 3">
    <name type="scientific">Mycolicibacterium hippocampi</name>
    <dbReference type="NCBI Taxonomy" id="659824"/>
    <lineage>
        <taxon>Bacteria</taxon>
        <taxon>Bacillati</taxon>
        <taxon>Actinomycetota</taxon>
        <taxon>Actinomycetes</taxon>
        <taxon>Mycobacteriales</taxon>
        <taxon>Mycobacteriaceae</taxon>
        <taxon>Mycolicibacterium</taxon>
    </lineage>
</organism>
<sequence length="227" mass="23508">MRRRVLLASTPIAVVVLALAVKLISVVVVGNSAQQHYAAGEIGALRSDVSVLRVFDVIEPVNGMLAAGGLAVLDDRLDLADAEFSSALAATEPANSCSVRVDLELVRERQGDIDAWEARLDTARERYDSALGVIADAPAECFEGNGDPDPDRRAVRQDAAARVAAKIEALGTVVPPGAAPPPPPAAGAPPPVIAAPEPTEAPEGRRLGPAGDDPLEALRQLLRDAAG</sequence>
<dbReference type="EMBL" id="JABFYL010000048">
    <property type="protein sequence ID" value="NVN53231.1"/>
    <property type="molecule type" value="Genomic_DNA"/>
</dbReference>
<keyword evidence="3" id="KW-1185">Reference proteome</keyword>
<reference evidence="2 3" key="1">
    <citation type="submission" date="2020-05" db="EMBL/GenBank/DDBJ databases">
        <title>Draft genome sequence of Mycobacterium hippocampi DL, isolated from European seabass, Dicentrarchus labrax, reared in fish farms.</title>
        <authorList>
            <person name="Stathopoulou P."/>
            <person name="Asimakis E."/>
            <person name="Tzokas K."/>
            <person name="Batargias C."/>
            <person name="Tsiamis G."/>
        </authorList>
    </citation>
    <scope>NUCLEOTIDE SEQUENCE [LARGE SCALE GENOMIC DNA]</scope>
    <source>
        <strain evidence="2 3">DL</strain>
    </source>
</reference>
<dbReference type="AlphaFoldDB" id="A0A850PSB9"/>
<evidence type="ECO:0000256" key="1">
    <source>
        <dbReference type="SAM" id="MobiDB-lite"/>
    </source>
</evidence>
<accession>A0A850PSB9</accession>
<protein>
    <submittedName>
        <fullName evidence="2">Uncharacterized protein</fullName>
    </submittedName>
</protein>
<feature type="region of interest" description="Disordered" evidence="1">
    <location>
        <begin position="172"/>
        <end position="214"/>
    </location>
</feature>
<evidence type="ECO:0000313" key="2">
    <source>
        <dbReference type="EMBL" id="NVN53231.1"/>
    </source>
</evidence>